<evidence type="ECO:0000313" key="1">
    <source>
        <dbReference type="EMBL" id="CEH11858.1"/>
    </source>
</evidence>
<proteinExistence type="predicted"/>
<name>A0A0N7L8T2_9BASI</name>
<dbReference type="EMBL" id="CCYA01000065">
    <property type="protein sequence ID" value="CEH11858.1"/>
    <property type="molecule type" value="Genomic_DNA"/>
</dbReference>
<dbReference type="PANTHER" id="PTHR31366:SF2">
    <property type="entry name" value="UPF0739 PROTEIN C1ORF74"/>
    <property type="match status" value="1"/>
</dbReference>
<dbReference type="Pfam" id="PF14953">
    <property type="entry name" value="DUF4504"/>
    <property type="match status" value="1"/>
</dbReference>
<dbReference type="AlphaFoldDB" id="A0A0N7L8T2"/>
<reference evidence="1 2" key="1">
    <citation type="submission" date="2014-09" db="EMBL/GenBank/DDBJ databases">
        <authorList>
            <person name="Magalhaes I.L.F."/>
            <person name="Oliveira U."/>
            <person name="Santos F.R."/>
            <person name="Vidigal T.H.D.A."/>
            <person name="Brescovit A.D."/>
            <person name="Santos A.J."/>
        </authorList>
    </citation>
    <scope>NUCLEOTIDE SEQUENCE [LARGE SCALE GENOMIC DNA]</scope>
</reference>
<keyword evidence="2" id="KW-1185">Reference proteome</keyword>
<accession>A0A0N7L8T2</accession>
<dbReference type="PANTHER" id="PTHR31366">
    <property type="entry name" value="UPF0739 PROTEIN C1ORF74"/>
    <property type="match status" value="1"/>
</dbReference>
<dbReference type="OrthoDB" id="2395010at2759"/>
<evidence type="ECO:0000313" key="2">
    <source>
        <dbReference type="Proteomes" id="UP000054845"/>
    </source>
</evidence>
<dbReference type="Proteomes" id="UP000054845">
    <property type="component" value="Unassembled WGS sequence"/>
</dbReference>
<organism evidence="1 2">
    <name type="scientific">Ceraceosorus bombacis</name>
    <dbReference type="NCBI Taxonomy" id="401625"/>
    <lineage>
        <taxon>Eukaryota</taxon>
        <taxon>Fungi</taxon>
        <taxon>Dikarya</taxon>
        <taxon>Basidiomycota</taxon>
        <taxon>Ustilaginomycotina</taxon>
        <taxon>Exobasidiomycetes</taxon>
        <taxon>Ceraceosorales</taxon>
        <taxon>Ceraceosoraceae</taxon>
        <taxon>Ceraceosorus</taxon>
    </lineage>
</organism>
<protein>
    <submittedName>
        <fullName evidence="1">Uncharacterized protein</fullName>
    </submittedName>
</protein>
<sequence length="316" mass="34232">MITSTHDAILQKLIEHHPRSKRGRIRQLARALSFVADGIKPSQLIDDGSVAPVPLAQALESLETQDGASGLRVWIHGPSGSFGVLNVAAVAKLACPPACVMDASWNSPAGTILHPSLAIESLKCIQLLSEACRRSTAILSGHVLSLSGHAPSAGVALAGWLLDYPVVYALKSDSTGFDCRLDVQHYSRYKESEAQWEEGSVGNNLGGLPLCCFEVFIRRDEEDTAEQERLQSFTVPQVALSAASERLGLDCEGETSEELIRALSIQKIQTRIEVLRSTRSPPPTSVDPAKDARSRWLDNVEARATCKIATFERVVL</sequence>
<dbReference type="InterPro" id="IPR027850">
    <property type="entry name" value="DUF4504"/>
</dbReference>